<sequence length="81" mass="9456">MGTPAQLVIGEIYTSREILDIMKTNDDLVLCNNVYILADTDRERFKVKECMRTYVHSCFGKQYYLLPNTKQNVYVVEKVES</sequence>
<organism evidence="1 2">
    <name type="scientific">Formimonas warabiya</name>
    <dbReference type="NCBI Taxonomy" id="1761012"/>
    <lineage>
        <taxon>Bacteria</taxon>
        <taxon>Bacillati</taxon>
        <taxon>Bacillota</taxon>
        <taxon>Clostridia</taxon>
        <taxon>Eubacteriales</taxon>
        <taxon>Peptococcaceae</taxon>
        <taxon>Candidatus Formimonas</taxon>
    </lineage>
</organism>
<dbReference type="AlphaFoldDB" id="A0A3G1KN64"/>
<dbReference type="EMBL" id="CP017634">
    <property type="protein sequence ID" value="ATW23898.1"/>
    <property type="molecule type" value="Genomic_DNA"/>
</dbReference>
<protein>
    <submittedName>
        <fullName evidence="1">Uncharacterized protein</fullName>
    </submittedName>
</protein>
<keyword evidence="2" id="KW-1185">Reference proteome</keyword>
<evidence type="ECO:0000313" key="2">
    <source>
        <dbReference type="Proteomes" id="UP000323521"/>
    </source>
</evidence>
<dbReference type="KEGG" id="fwa:DCMF_02995"/>
<name>A0A3G1KN64_FORW1</name>
<proteinExistence type="predicted"/>
<evidence type="ECO:0000313" key="1">
    <source>
        <dbReference type="EMBL" id="ATW23898.1"/>
    </source>
</evidence>
<accession>A0A3G1KN64</accession>
<reference evidence="1 2" key="1">
    <citation type="submission" date="2016-10" db="EMBL/GenBank/DDBJ databases">
        <title>Complete Genome Sequence of Peptococcaceae strain DCMF.</title>
        <authorList>
            <person name="Edwards R.J."/>
            <person name="Holland S.I."/>
            <person name="Deshpande N.P."/>
            <person name="Wong Y.K."/>
            <person name="Ertan H."/>
            <person name="Manefield M."/>
            <person name="Russell T.L."/>
            <person name="Lee M.J."/>
        </authorList>
    </citation>
    <scope>NUCLEOTIDE SEQUENCE [LARGE SCALE GENOMIC DNA]</scope>
    <source>
        <strain evidence="1 2">DCMF</strain>
    </source>
</reference>
<gene>
    <name evidence="1" type="ORF">DCMF_02995</name>
</gene>
<dbReference type="Proteomes" id="UP000323521">
    <property type="component" value="Chromosome"/>
</dbReference>